<evidence type="ECO:0000256" key="2">
    <source>
        <dbReference type="ARBA" id="ARBA00023125"/>
    </source>
</evidence>
<dbReference type="SUPFAM" id="SSF51206">
    <property type="entry name" value="cAMP-binding domain-like"/>
    <property type="match status" value="1"/>
</dbReference>
<name>A0A7W3R7Z2_9ACTN</name>
<dbReference type="PANTHER" id="PTHR24567:SF74">
    <property type="entry name" value="HTH-TYPE TRANSCRIPTIONAL REGULATOR ARCR"/>
    <property type="match status" value="1"/>
</dbReference>
<dbReference type="Proteomes" id="UP000539313">
    <property type="component" value="Unassembled WGS sequence"/>
</dbReference>
<dbReference type="RefSeq" id="WP_246442051.1">
    <property type="nucleotide sequence ID" value="NZ_JACJII010000001.1"/>
</dbReference>
<reference evidence="7 8" key="1">
    <citation type="submission" date="2020-08" db="EMBL/GenBank/DDBJ databases">
        <title>Sequencing the genomes of 1000 actinobacteria strains.</title>
        <authorList>
            <person name="Klenk H.-P."/>
        </authorList>
    </citation>
    <scope>NUCLEOTIDE SEQUENCE [LARGE SCALE GENOMIC DNA]</scope>
    <source>
        <strain evidence="7 8">DSM 45823</strain>
    </source>
</reference>
<dbReference type="PROSITE" id="PS50042">
    <property type="entry name" value="CNMP_BINDING_3"/>
    <property type="match status" value="1"/>
</dbReference>
<protein>
    <submittedName>
        <fullName evidence="7">CRP-like cAMP-binding protein</fullName>
    </submittedName>
</protein>
<evidence type="ECO:0000256" key="1">
    <source>
        <dbReference type="ARBA" id="ARBA00023015"/>
    </source>
</evidence>
<evidence type="ECO:0000259" key="6">
    <source>
        <dbReference type="PROSITE" id="PS51063"/>
    </source>
</evidence>
<dbReference type="GO" id="GO:0003677">
    <property type="term" value="F:DNA binding"/>
    <property type="evidence" value="ECO:0007669"/>
    <property type="project" value="UniProtKB-KW"/>
</dbReference>
<feature type="domain" description="Cyclic nucleotide-binding" evidence="5">
    <location>
        <begin position="40"/>
        <end position="125"/>
    </location>
</feature>
<evidence type="ECO:0000313" key="8">
    <source>
        <dbReference type="Proteomes" id="UP000539313"/>
    </source>
</evidence>
<dbReference type="Pfam" id="PF13545">
    <property type="entry name" value="HTH_Crp_2"/>
    <property type="match status" value="1"/>
</dbReference>
<evidence type="ECO:0000313" key="7">
    <source>
        <dbReference type="EMBL" id="MBA9003029.1"/>
    </source>
</evidence>
<dbReference type="GO" id="GO:0005829">
    <property type="term" value="C:cytosol"/>
    <property type="evidence" value="ECO:0007669"/>
    <property type="project" value="TreeGrafter"/>
</dbReference>
<comment type="caution">
    <text evidence="7">The sequence shown here is derived from an EMBL/GenBank/DDBJ whole genome shotgun (WGS) entry which is preliminary data.</text>
</comment>
<keyword evidence="8" id="KW-1185">Reference proteome</keyword>
<dbReference type="SMART" id="SM00100">
    <property type="entry name" value="cNMP"/>
    <property type="match status" value="1"/>
</dbReference>
<dbReference type="InterPro" id="IPR018490">
    <property type="entry name" value="cNMP-bd_dom_sf"/>
</dbReference>
<keyword evidence="1" id="KW-0805">Transcription regulation</keyword>
<dbReference type="InterPro" id="IPR050397">
    <property type="entry name" value="Env_Response_Regulators"/>
</dbReference>
<accession>A0A7W3R7Z2</accession>
<gene>
    <name evidence="7" type="ORF">HNR21_001911</name>
</gene>
<organism evidence="7 8">
    <name type="scientific">Thermomonospora cellulosilytica</name>
    <dbReference type="NCBI Taxonomy" id="1411118"/>
    <lineage>
        <taxon>Bacteria</taxon>
        <taxon>Bacillati</taxon>
        <taxon>Actinomycetota</taxon>
        <taxon>Actinomycetes</taxon>
        <taxon>Streptosporangiales</taxon>
        <taxon>Thermomonosporaceae</taxon>
        <taxon>Thermomonospora</taxon>
    </lineage>
</organism>
<dbReference type="InterPro" id="IPR000595">
    <property type="entry name" value="cNMP-bd_dom"/>
</dbReference>
<keyword evidence="3" id="KW-0804">Transcription</keyword>
<evidence type="ECO:0000259" key="5">
    <source>
        <dbReference type="PROSITE" id="PS50042"/>
    </source>
</evidence>
<dbReference type="CDD" id="cd00038">
    <property type="entry name" value="CAP_ED"/>
    <property type="match status" value="1"/>
</dbReference>
<dbReference type="SMART" id="SM00419">
    <property type="entry name" value="HTH_CRP"/>
    <property type="match status" value="1"/>
</dbReference>
<dbReference type="PANTHER" id="PTHR24567">
    <property type="entry name" value="CRP FAMILY TRANSCRIPTIONAL REGULATORY PROTEIN"/>
    <property type="match status" value="1"/>
</dbReference>
<evidence type="ECO:0000256" key="3">
    <source>
        <dbReference type="ARBA" id="ARBA00023163"/>
    </source>
</evidence>
<evidence type="ECO:0000256" key="4">
    <source>
        <dbReference type="SAM" id="MobiDB-lite"/>
    </source>
</evidence>
<keyword evidence="2" id="KW-0238">DNA-binding</keyword>
<dbReference type="InterPro" id="IPR036390">
    <property type="entry name" value="WH_DNA-bd_sf"/>
</dbReference>
<dbReference type="Pfam" id="PF00027">
    <property type="entry name" value="cNMP_binding"/>
    <property type="match status" value="1"/>
</dbReference>
<dbReference type="InterPro" id="IPR014710">
    <property type="entry name" value="RmlC-like_jellyroll"/>
</dbReference>
<dbReference type="SUPFAM" id="SSF46785">
    <property type="entry name" value="Winged helix' DNA-binding domain"/>
    <property type="match status" value="1"/>
</dbReference>
<feature type="domain" description="HTH crp-type" evidence="6">
    <location>
        <begin position="155"/>
        <end position="223"/>
    </location>
</feature>
<dbReference type="EMBL" id="JACJII010000001">
    <property type="protein sequence ID" value="MBA9003029.1"/>
    <property type="molecule type" value="Genomic_DNA"/>
</dbReference>
<dbReference type="GO" id="GO:0003700">
    <property type="term" value="F:DNA-binding transcription factor activity"/>
    <property type="evidence" value="ECO:0007669"/>
    <property type="project" value="TreeGrafter"/>
</dbReference>
<dbReference type="Gene3D" id="2.60.120.10">
    <property type="entry name" value="Jelly Rolls"/>
    <property type="match status" value="1"/>
</dbReference>
<dbReference type="InterPro" id="IPR012318">
    <property type="entry name" value="HTH_CRP"/>
</dbReference>
<feature type="region of interest" description="Disordered" evidence="4">
    <location>
        <begin position="233"/>
        <end position="270"/>
    </location>
</feature>
<dbReference type="AlphaFoldDB" id="A0A7W3R7Z2"/>
<proteinExistence type="predicted"/>
<sequence>MAAQISFPDDRKTSVPALCDNGGMEIPTKFWERLAVHGSERRYPAGHQIMRQGEPPTHVVQLLAGRVKVVVHLPDGEIFVAAVRGPGETLGAMGVVTERPRSATVIALVPCHTRVLPAERFLALMSAPGVTSELFQQTLRRFAEGDVRRAEMATLPASGRVIHALLRLAYPGPGGRFELHLSQEEIGQAVGLSRSVTAAELARLRERGVLLTGRRRVVITDMSLLCSLAGFNAPTSDSRHSRRPSPRKLDVSSRSSGRHQRGGLQGPARR</sequence>
<dbReference type="PROSITE" id="PS51063">
    <property type="entry name" value="HTH_CRP_2"/>
    <property type="match status" value="1"/>
</dbReference>